<reference evidence="3" key="1">
    <citation type="journal article" date="2021" name="Front. Microbiol.">
        <title>Comprehensive Comparative Genomics and Phenotyping of Methylobacterium Species.</title>
        <authorList>
            <person name="Alessa O."/>
            <person name="Ogura Y."/>
            <person name="Fujitani Y."/>
            <person name="Takami H."/>
            <person name="Hayashi T."/>
            <person name="Sahin N."/>
            <person name="Tani A."/>
        </authorList>
    </citation>
    <scope>NUCLEOTIDE SEQUENCE</scope>
    <source>
        <strain evidence="3">NBRC 15689</strain>
    </source>
</reference>
<accession>A0ABQ4TBW1</accession>
<feature type="coiled-coil region" evidence="1">
    <location>
        <begin position="76"/>
        <end position="135"/>
    </location>
</feature>
<proteinExistence type="predicted"/>
<gene>
    <name evidence="3" type="ORF">LKMONMHP_3963</name>
</gene>
<keyword evidence="1" id="KW-0175">Coiled coil</keyword>
<evidence type="ECO:0000256" key="1">
    <source>
        <dbReference type="SAM" id="Coils"/>
    </source>
</evidence>
<dbReference type="Proteomes" id="UP001055156">
    <property type="component" value="Unassembled WGS sequence"/>
</dbReference>
<feature type="region of interest" description="Disordered" evidence="2">
    <location>
        <begin position="25"/>
        <end position="48"/>
    </location>
</feature>
<dbReference type="EMBL" id="BPQV01000013">
    <property type="protein sequence ID" value="GJE29088.1"/>
    <property type="molecule type" value="Genomic_DNA"/>
</dbReference>
<sequence length="163" mass="17807">MNALLKPSTDHWDFDAIRERLGAGVPLPRTGTATGAAPAAAAAGAGEPEAPALTRLSAPEDWDRLIARVQSAARHSREVEAQAQEQELRVQQLLEQVGHDICEADARVRAAEARGRELQAQLTIAEQRAQAAEERARMAETWLMRLQETILAEFGELPRQDVA</sequence>
<name>A0ABQ4TBW1_METOR</name>
<feature type="compositionally biased region" description="Low complexity" evidence="2">
    <location>
        <begin position="30"/>
        <end position="48"/>
    </location>
</feature>
<organism evidence="3 4">
    <name type="scientific">Methylobacterium organophilum</name>
    <dbReference type="NCBI Taxonomy" id="410"/>
    <lineage>
        <taxon>Bacteria</taxon>
        <taxon>Pseudomonadati</taxon>
        <taxon>Pseudomonadota</taxon>
        <taxon>Alphaproteobacteria</taxon>
        <taxon>Hyphomicrobiales</taxon>
        <taxon>Methylobacteriaceae</taxon>
        <taxon>Methylobacterium</taxon>
    </lineage>
</organism>
<evidence type="ECO:0000313" key="3">
    <source>
        <dbReference type="EMBL" id="GJE29088.1"/>
    </source>
</evidence>
<evidence type="ECO:0000256" key="2">
    <source>
        <dbReference type="SAM" id="MobiDB-lite"/>
    </source>
</evidence>
<comment type="caution">
    <text evidence="3">The sequence shown here is derived from an EMBL/GenBank/DDBJ whole genome shotgun (WGS) entry which is preliminary data.</text>
</comment>
<reference evidence="3" key="2">
    <citation type="submission" date="2021-08" db="EMBL/GenBank/DDBJ databases">
        <authorList>
            <person name="Tani A."/>
            <person name="Ola A."/>
            <person name="Ogura Y."/>
            <person name="Katsura K."/>
            <person name="Hayashi T."/>
        </authorList>
    </citation>
    <scope>NUCLEOTIDE SEQUENCE</scope>
    <source>
        <strain evidence="3">NBRC 15689</strain>
    </source>
</reference>
<evidence type="ECO:0000313" key="4">
    <source>
        <dbReference type="Proteomes" id="UP001055156"/>
    </source>
</evidence>
<dbReference type="RefSeq" id="WP_238313262.1">
    <property type="nucleotide sequence ID" value="NZ_BPQV01000013.1"/>
</dbReference>
<keyword evidence="4" id="KW-1185">Reference proteome</keyword>
<protein>
    <submittedName>
        <fullName evidence="3">Uncharacterized protein</fullName>
    </submittedName>
</protein>